<sequence>MRNANGGRSILAVLMGATMLTALPAAAQQTPATPADPAAATPAPAPADTVPANPATPTVATPANPDQTTAADPRSLPEESAAPGADIVITGFRQSYTDAIRSKRNEVAITDGISSDGLGRFPDLNVGEALQRVPGVQINREAEGRNATINLRGLPGEYARLTLNGVAFAEPILTEAAPLGAFNADIFSAIIVDKSPLASAQSGGLSGNVDLQIAPALSRKEGGFAKLAMEYNQLGDKFAPAATVGYNHIFSEKFAVFGVATYKRENFRRDTVQFNTYSAFTAAQAQANAGTLGSYYARSTACPSCTGTTTTNGVLYNSQLRQYSRDNDGNLYTGAAGAEWKPDSNTRIGLTGFYTDRKLPKTMQYFSIVDNNAASFVTPRTGPVQLDDGRYVVTDYDFTNPDTRMSTRRLSLRQKAWGVNLKGEWSDDNWRLTSVLTASRANNRSEETSIDFDRIQTAAGNGVSGSIRTGAGEIGDLFYSLAPTPAVSSLSPTGWFWGGVADPTQFYDSTVVANRRQRLQVTGTQSYAQNDLLAYQWDAERSFENSVLTGIQVGFRFEHNKYVSEGYRTQAFGIKTQNIDASFLEASPGIDGFFGGKAGTTSTNWQSTRFDYALDKLLPVTLYPGGALSPLGFNIRYNDNAYSLFNFSNQTDIAAGYAQAKYEVTIAGIRIRGNGGLRYEQARNSIDALNRISLTGTVGSPADFRETNYTRTYGKLLPSFIAVADISDKLLVRGAAYKTYVRPQPRQFTPATIVGNPVNGVYSVTLGNPDLKPYDSTSLDLSVEWYNRPNGIISLAGFQKRITGLIASINDPRRLCPSNATTLGLGTLTVNGDLCQSSLIYTGGPVPTPFIVAASGFVNQENTVTVRGLEFNLQQSLDFLPGFLSHFGGGFNYAFTDISGRGANGQQATLPGVSKHNANVIGYYETGDYGLRLVYNVRSKYDLAAAGTVTGAARSVRARGQIDLSASYNINERISLSFDAYNMTNATRIEYENDERLIRRADYDGRTFTATVRTTF</sequence>
<evidence type="ECO:0000256" key="1">
    <source>
        <dbReference type="ARBA" id="ARBA00004442"/>
    </source>
</evidence>
<dbReference type="InterPro" id="IPR000531">
    <property type="entry name" value="Beta-barrel_TonB"/>
</dbReference>
<feature type="domain" description="TonB-dependent receptor plug" evidence="8">
    <location>
        <begin position="107"/>
        <end position="201"/>
    </location>
</feature>
<accession>A0ABP7DGR3</accession>
<keyword evidence="10" id="KW-1185">Reference proteome</keyword>
<keyword evidence="9" id="KW-0675">Receptor</keyword>
<evidence type="ECO:0000259" key="8">
    <source>
        <dbReference type="Pfam" id="PF07715"/>
    </source>
</evidence>
<dbReference type="NCBIfam" id="TIGR01782">
    <property type="entry name" value="TonB-Xanth-Caul"/>
    <property type="match status" value="1"/>
</dbReference>
<keyword evidence="3" id="KW-0998">Cell outer membrane</keyword>
<proteinExistence type="inferred from homology"/>
<gene>
    <name evidence="9" type="ORF">GCM10022268_12110</name>
</gene>
<dbReference type="Gene3D" id="2.170.130.10">
    <property type="entry name" value="TonB-dependent receptor, plug domain"/>
    <property type="match status" value="1"/>
</dbReference>
<evidence type="ECO:0000259" key="7">
    <source>
        <dbReference type="Pfam" id="PF00593"/>
    </source>
</evidence>
<keyword evidence="6" id="KW-0732">Signal</keyword>
<feature type="chain" id="PRO_5046652204" evidence="6">
    <location>
        <begin position="28"/>
        <end position="1016"/>
    </location>
</feature>
<evidence type="ECO:0000256" key="6">
    <source>
        <dbReference type="SAM" id="SignalP"/>
    </source>
</evidence>
<feature type="domain" description="TonB-dependent receptor-like beta-barrel" evidence="7">
    <location>
        <begin position="508"/>
        <end position="982"/>
    </location>
</feature>
<dbReference type="EMBL" id="BAABBF010000002">
    <property type="protein sequence ID" value="GAA3704111.1"/>
    <property type="molecule type" value="Genomic_DNA"/>
</dbReference>
<reference evidence="10" key="1">
    <citation type="journal article" date="2019" name="Int. J. Syst. Evol. Microbiol.">
        <title>The Global Catalogue of Microorganisms (GCM) 10K type strain sequencing project: providing services to taxonomists for standard genome sequencing and annotation.</title>
        <authorList>
            <consortium name="The Broad Institute Genomics Platform"/>
            <consortium name="The Broad Institute Genome Sequencing Center for Infectious Disease"/>
            <person name="Wu L."/>
            <person name="Ma J."/>
        </authorList>
    </citation>
    <scope>NUCLEOTIDE SEQUENCE [LARGE SCALE GENOMIC DNA]</scope>
    <source>
        <strain evidence="10">JCM 17498</strain>
    </source>
</reference>
<evidence type="ECO:0000256" key="4">
    <source>
        <dbReference type="RuleBase" id="RU003357"/>
    </source>
</evidence>
<evidence type="ECO:0000256" key="3">
    <source>
        <dbReference type="ARBA" id="ARBA00023237"/>
    </source>
</evidence>
<comment type="caution">
    <text evidence="9">The sequence shown here is derived from an EMBL/GenBank/DDBJ whole genome shotgun (WGS) entry which is preliminary data.</text>
</comment>
<dbReference type="SUPFAM" id="SSF56935">
    <property type="entry name" value="Porins"/>
    <property type="match status" value="1"/>
</dbReference>
<keyword evidence="4" id="KW-0798">TonB box</keyword>
<feature type="signal peptide" evidence="6">
    <location>
        <begin position="1"/>
        <end position="27"/>
    </location>
</feature>
<dbReference type="Gene3D" id="2.40.170.20">
    <property type="entry name" value="TonB-dependent receptor, beta-barrel domain"/>
    <property type="match status" value="1"/>
</dbReference>
<dbReference type="PANTHER" id="PTHR40980">
    <property type="entry name" value="PLUG DOMAIN-CONTAINING PROTEIN"/>
    <property type="match status" value="1"/>
</dbReference>
<comment type="similarity">
    <text evidence="4">Belongs to the TonB-dependent receptor family.</text>
</comment>
<dbReference type="InterPro" id="IPR012910">
    <property type="entry name" value="Plug_dom"/>
</dbReference>
<dbReference type="Proteomes" id="UP001500523">
    <property type="component" value="Unassembled WGS sequence"/>
</dbReference>
<dbReference type="InterPro" id="IPR010104">
    <property type="entry name" value="TonB_rcpt_bac"/>
</dbReference>
<feature type="region of interest" description="Disordered" evidence="5">
    <location>
        <begin position="28"/>
        <end position="84"/>
    </location>
</feature>
<dbReference type="PANTHER" id="PTHR40980:SF4">
    <property type="entry name" value="TONB-DEPENDENT RECEPTOR-LIKE BETA-BARREL DOMAIN-CONTAINING PROTEIN"/>
    <property type="match status" value="1"/>
</dbReference>
<evidence type="ECO:0000313" key="10">
    <source>
        <dbReference type="Proteomes" id="UP001500523"/>
    </source>
</evidence>
<protein>
    <submittedName>
        <fullName evidence="9">TonB-dependent receptor</fullName>
    </submittedName>
</protein>
<dbReference type="Pfam" id="PF07715">
    <property type="entry name" value="Plug"/>
    <property type="match status" value="1"/>
</dbReference>
<dbReference type="InterPro" id="IPR037066">
    <property type="entry name" value="Plug_dom_sf"/>
</dbReference>
<evidence type="ECO:0000256" key="5">
    <source>
        <dbReference type="SAM" id="MobiDB-lite"/>
    </source>
</evidence>
<name>A0ABP7DGR3_9SPHN</name>
<evidence type="ECO:0000256" key="2">
    <source>
        <dbReference type="ARBA" id="ARBA00023136"/>
    </source>
</evidence>
<dbReference type="Pfam" id="PF00593">
    <property type="entry name" value="TonB_dep_Rec_b-barrel"/>
    <property type="match status" value="1"/>
</dbReference>
<dbReference type="InterPro" id="IPR036942">
    <property type="entry name" value="Beta-barrel_TonB_sf"/>
</dbReference>
<dbReference type="RefSeq" id="WP_344692470.1">
    <property type="nucleotide sequence ID" value="NZ_BAABBF010000002.1"/>
</dbReference>
<keyword evidence="2 4" id="KW-0472">Membrane</keyword>
<organism evidence="9 10">
    <name type="scientific">Sphingomonas cynarae</name>
    <dbReference type="NCBI Taxonomy" id="930197"/>
    <lineage>
        <taxon>Bacteria</taxon>
        <taxon>Pseudomonadati</taxon>
        <taxon>Pseudomonadota</taxon>
        <taxon>Alphaproteobacteria</taxon>
        <taxon>Sphingomonadales</taxon>
        <taxon>Sphingomonadaceae</taxon>
        <taxon>Sphingomonas</taxon>
    </lineage>
</organism>
<evidence type="ECO:0000313" key="9">
    <source>
        <dbReference type="EMBL" id="GAA3704111.1"/>
    </source>
</evidence>
<comment type="subcellular location">
    <subcellularLocation>
        <location evidence="1 4">Cell outer membrane</location>
    </subcellularLocation>
</comment>
<feature type="compositionally biased region" description="Low complexity" evidence="5">
    <location>
        <begin position="28"/>
        <end position="65"/>
    </location>
</feature>